<keyword evidence="5" id="KW-0269">Exonuclease</keyword>
<keyword evidence="4 7" id="KW-0378">Hydrolase</keyword>
<comment type="similarity">
    <text evidence="1">Belongs to the XseB family.</text>
</comment>
<evidence type="ECO:0000256" key="4">
    <source>
        <dbReference type="ARBA" id="ARBA00022801"/>
    </source>
</evidence>
<accession>A0A9D1XRE7</accession>
<protein>
    <recommendedName>
        <fullName evidence="6">Exodeoxyribonuclease VII small subunit</fullName>
        <ecNumber evidence="6">3.1.11.6</ecNumber>
    </recommendedName>
</protein>
<evidence type="ECO:0000256" key="5">
    <source>
        <dbReference type="ARBA" id="ARBA00022839"/>
    </source>
</evidence>
<dbReference type="Gene3D" id="1.10.287.1040">
    <property type="entry name" value="Exonuclease VII, small subunit"/>
    <property type="match status" value="1"/>
</dbReference>
<name>A0A9D1XRE7_9BACT</name>
<dbReference type="GO" id="GO:0006308">
    <property type="term" value="P:DNA catabolic process"/>
    <property type="evidence" value="ECO:0007669"/>
    <property type="project" value="UniProtKB-UniRule"/>
</dbReference>
<dbReference type="GO" id="GO:0009318">
    <property type="term" value="C:exodeoxyribonuclease VII complex"/>
    <property type="evidence" value="ECO:0007669"/>
    <property type="project" value="UniProtKB-UniRule"/>
</dbReference>
<evidence type="ECO:0000256" key="3">
    <source>
        <dbReference type="ARBA" id="ARBA00022722"/>
    </source>
</evidence>
<evidence type="ECO:0000256" key="1">
    <source>
        <dbReference type="ARBA" id="ARBA00009998"/>
    </source>
</evidence>
<dbReference type="InterPro" id="IPR003761">
    <property type="entry name" value="Exonuc_VII_S"/>
</dbReference>
<keyword evidence="2" id="KW-0963">Cytoplasm</keyword>
<sequence>MAKKEESYNEAIKRLRAIVAEIEQGDLDVDLLADRVKEATRLIQLCKDKLYKVDEEVKKVLEELSDE</sequence>
<dbReference type="Pfam" id="PF02609">
    <property type="entry name" value="Exonuc_VII_S"/>
    <property type="match status" value="1"/>
</dbReference>
<dbReference type="NCBIfam" id="TIGR01280">
    <property type="entry name" value="xseB"/>
    <property type="match status" value="1"/>
</dbReference>
<dbReference type="AlphaFoldDB" id="A0A9D1XRE7"/>
<dbReference type="EMBL" id="DXEN01000055">
    <property type="protein sequence ID" value="HIX86387.1"/>
    <property type="molecule type" value="Genomic_DNA"/>
</dbReference>
<proteinExistence type="inferred from homology"/>
<dbReference type="SUPFAM" id="SSF116842">
    <property type="entry name" value="XseB-like"/>
    <property type="match status" value="1"/>
</dbReference>
<organism evidence="7 8">
    <name type="scientific">Candidatus Parabacteroides intestinigallinarum</name>
    <dbReference type="NCBI Taxonomy" id="2838722"/>
    <lineage>
        <taxon>Bacteria</taxon>
        <taxon>Pseudomonadati</taxon>
        <taxon>Bacteroidota</taxon>
        <taxon>Bacteroidia</taxon>
        <taxon>Bacteroidales</taxon>
        <taxon>Tannerellaceae</taxon>
        <taxon>Parabacteroides</taxon>
    </lineage>
</organism>
<evidence type="ECO:0000256" key="2">
    <source>
        <dbReference type="ARBA" id="ARBA00022490"/>
    </source>
</evidence>
<evidence type="ECO:0000313" key="8">
    <source>
        <dbReference type="Proteomes" id="UP000823847"/>
    </source>
</evidence>
<dbReference type="EC" id="3.1.11.6" evidence="6"/>
<dbReference type="GO" id="GO:0008855">
    <property type="term" value="F:exodeoxyribonuclease VII activity"/>
    <property type="evidence" value="ECO:0007669"/>
    <property type="project" value="UniProtKB-UniRule"/>
</dbReference>
<gene>
    <name evidence="7" type="primary">xseB</name>
    <name evidence="7" type="ORF">H9848_07240</name>
</gene>
<evidence type="ECO:0000313" key="7">
    <source>
        <dbReference type="EMBL" id="HIX86387.1"/>
    </source>
</evidence>
<keyword evidence="3" id="KW-0540">Nuclease</keyword>
<evidence type="ECO:0000256" key="6">
    <source>
        <dbReference type="NCBIfam" id="TIGR01280"/>
    </source>
</evidence>
<reference evidence="7" key="1">
    <citation type="journal article" date="2021" name="PeerJ">
        <title>Extensive microbial diversity within the chicken gut microbiome revealed by metagenomics and culture.</title>
        <authorList>
            <person name="Gilroy R."/>
            <person name="Ravi A."/>
            <person name="Getino M."/>
            <person name="Pursley I."/>
            <person name="Horton D.L."/>
            <person name="Alikhan N.F."/>
            <person name="Baker D."/>
            <person name="Gharbi K."/>
            <person name="Hall N."/>
            <person name="Watson M."/>
            <person name="Adriaenssens E.M."/>
            <person name="Foster-Nyarko E."/>
            <person name="Jarju S."/>
            <person name="Secka A."/>
            <person name="Antonio M."/>
            <person name="Oren A."/>
            <person name="Chaudhuri R.R."/>
            <person name="La Ragione R."/>
            <person name="Hildebrand F."/>
            <person name="Pallen M.J."/>
        </authorList>
    </citation>
    <scope>NUCLEOTIDE SEQUENCE</scope>
    <source>
        <strain evidence="7">ChiHecec2B26-12326</strain>
    </source>
</reference>
<dbReference type="InterPro" id="IPR037004">
    <property type="entry name" value="Exonuc_VII_ssu_sf"/>
</dbReference>
<reference evidence="7" key="2">
    <citation type="submission" date="2021-04" db="EMBL/GenBank/DDBJ databases">
        <authorList>
            <person name="Gilroy R."/>
        </authorList>
    </citation>
    <scope>NUCLEOTIDE SEQUENCE</scope>
    <source>
        <strain evidence="7">ChiHecec2B26-12326</strain>
    </source>
</reference>
<dbReference type="Proteomes" id="UP000823847">
    <property type="component" value="Unassembled WGS sequence"/>
</dbReference>
<comment type="caution">
    <text evidence="7">The sequence shown here is derived from an EMBL/GenBank/DDBJ whole genome shotgun (WGS) entry which is preliminary data.</text>
</comment>